<evidence type="ECO:0000259" key="8">
    <source>
        <dbReference type="Pfam" id="PF04444"/>
    </source>
</evidence>
<keyword evidence="10" id="KW-1185">Reference proteome</keyword>
<evidence type="ECO:0000256" key="3">
    <source>
        <dbReference type="ARBA" id="ARBA00022723"/>
    </source>
</evidence>
<comment type="similarity">
    <text evidence="2">Belongs to the intradiol ring-cleavage dioxygenase family.</text>
</comment>
<evidence type="ECO:0000256" key="1">
    <source>
        <dbReference type="ARBA" id="ARBA00001965"/>
    </source>
</evidence>
<dbReference type="EMBL" id="JACGCI010000026">
    <property type="protein sequence ID" value="KAF6756421.1"/>
    <property type="molecule type" value="Genomic_DNA"/>
</dbReference>
<comment type="caution">
    <text evidence="9">The sequence shown here is derived from an EMBL/GenBank/DDBJ whole genome shotgun (WGS) entry which is preliminary data.</text>
</comment>
<dbReference type="GO" id="GO:0018576">
    <property type="term" value="F:catechol 1,2-dioxygenase activity"/>
    <property type="evidence" value="ECO:0007669"/>
    <property type="project" value="InterPro"/>
</dbReference>
<dbReference type="Gene3D" id="2.60.130.10">
    <property type="entry name" value="Aromatic compound dioxygenase"/>
    <property type="match status" value="1"/>
</dbReference>
<dbReference type="InterPro" id="IPR015889">
    <property type="entry name" value="Intradiol_dOase_core"/>
</dbReference>
<dbReference type="InterPro" id="IPR050770">
    <property type="entry name" value="Intradiol_RC_Dioxygenase"/>
</dbReference>
<keyword evidence="3" id="KW-0479">Metal-binding</keyword>
<feature type="domain" description="Intradiol ring-cleavage dioxygenases" evidence="7">
    <location>
        <begin position="144"/>
        <end position="290"/>
    </location>
</feature>
<keyword evidence="5" id="KW-0560">Oxidoreductase</keyword>
<dbReference type="Pfam" id="PF00775">
    <property type="entry name" value="Dioxygenase_C"/>
    <property type="match status" value="1"/>
</dbReference>
<organism evidence="9 10">
    <name type="scientific">Ephemerocybe angulata</name>
    <dbReference type="NCBI Taxonomy" id="980116"/>
    <lineage>
        <taxon>Eukaryota</taxon>
        <taxon>Fungi</taxon>
        <taxon>Dikarya</taxon>
        <taxon>Basidiomycota</taxon>
        <taxon>Agaricomycotina</taxon>
        <taxon>Agaricomycetes</taxon>
        <taxon>Agaricomycetidae</taxon>
        <taxon>Agaricales</taxon>
        <taxon>Agaricineae</taxon>
        <taxon>Psathyrellaceae</taxon>
        <taxon>Ephemerocybe</taxon>
    </lineage>
</organism>
<evidence type="ECO:0000259" key="7">
    <source>
        <dbReference type="Pfam" id="PF00775"/>
    </source>
</evidence>
<evidence type="ECO:0000256" key="2">
    <source>
        <dbReference type="ARBA" id="ARBA00007825"/>
    </source>
</evidence>
<evidence type="ECO:0000256" key="4">
    <source>
        <dbReference type="ARBA" id="ARBA00022964"/>
    </source>
</evidence>
<accession>A0A8H6I2Y7</accession>
<dbReference type="OrthoDB" id="5238185at2759"/>
<comment type="cofactor">
    <cofactor evidence="1">
        <name>Fe(3+)</name>
        <dbReference type="ChEBI" id="CHEBI:29034"/>
    </cofactor>
</comment>
<evidence type="ECO:0000256" key="6">
    <source>
        <dbReference type="ARBA" id="ARBA00023004"/>
    </source>
</evidence>
<dbReference type="PANTHER" id="PTHR33711:SF7">
    <property type="entry name" value="INTRADIOL RING-CLEAVAGE DIOXYGENASES DOMAIN-CONTAINING PROTEIN-RELATED"/>
    <property type="match status" value="1"/>
</dbReference>
<dbReference type="PANTHER" id="PTHR33711">
    <property type="entry name" value="DIOXYGENASE, PUTATIVE (AFU_ORTHOLOGUE AFUA_2G02910)-RELATED"/>
    <property type="match status" value="1"/>
</dbReference>
<feature type="domain" description="Catechol dioxygenase N-terminal" evidence="8">
    <location>
        <begin position="45"/>
        <end position="119"/>
    </location>
</feature>
<evidence type="ECO:0000313" key="10">
    <source>
        <dbReference type="Proteomes" id="UP000521943"/>
    </source>
</evidence>
<keyword evidence="4 9" id="KW-0223">Dioxygenase</keyword>
<dbReference type="InterPro" id="IPR000627">
    <property type="entry name" value="Intradiol_dOase_C"/>
</dbReference>
<keyword evidence="6" id="KW-0408">Iron</keyword>
<evidence type="ECO:0000256" key="5">
    <source>
        <dbReference type="ARBA" id="ARBA00023002"/>
    </source>
</evidence>
<dbReference type="GO" id="GO:0009712">
    <property type="term" value="P:catechol-containing compound metabolic process"/>
    <property type="evidence" value="ECO:0007669"/>
    <property type="project" value="InterPro"/>
</dbReference>
<protein>
    <submittedName>
        <fullName evidence="9">Intradiol ring-cleavage dioxygenase</fullName>
    </submittedName>
</protein>
<gene>
    <name evidence="9" type="ORF">DFP72DRAFT_810554</name>
</gene>
<proteinExistence type="inferred from homology"/>
<evidence type="ECO:0000313" key="9">
    <source>
        <dbReference type="EMBL" id="KAF6756421.1"/>
    </source>
</evidence>
<dbReference type="InterPro" id="IPR007535">
    <property type="entry name" value="Catechol_dOase_N"/>
</dbReference>
<dbReference type="AlphaFoldDB" id="A0A8H6I2Y7"/>
<name>A0A8H6I2Y7_9AGAR</name>
<dbReference type="GO" id="GO:0008199">
    <property type="term" value="F:ferric iron binding"/>
    <property type="evidence" value="ECO:0007669"/>
    <property type="project" value="InterPro"/>
</dbReference>
<reference evidence="9 10" key="1">
    <citation type="submission" date="2020-07" db="EMBL/GenBank/DDBJ databases">
        <title>Comparative genomics of pyrophilous fungi reveals a link between fire events and developmental genes.</title>
        <authorList>
            <consortium name="DOE Joint Genome Institute"/>
            <person name="Steindorff A.S."/>
            <person name="Carver A."/>
            <person name="Calhoun S."/>
            <person name="Stillman K."/>
            <person name="Liu H."/>
            <person name="Lipzen A."/>
            <person name="Pangilinan J."/>
            <person name="Labutti K."/>
            <person name="Bruns T.D."/>
            <person name="Grigoriev I.V."/>
        </authorList>
    </citation>
    <scope>NUCLEOTIDE SEQUENCE [LARGE SCALE GENOMIC DNA]</scope>
    <source>
        <strain evidence="9 10">CBS 144469</strain>
    </source>
</reference>
<sequence>MDSGEAARLAAIAHGTDLTNVPQSVDTTPEGITSEVHAYNSKCADERTKFIFKRLVDHLHDFVRETSLTTEEWMTAIKFLTAVGHKSSDLRSEMILLSDVLGVSSLVNIINNPKPPGATEGTVLGPFFTDDAHEVPYGESIASEGKGHYMFVEGKILNTQGQPIAGAIIDTWESDGDGIYDNQYENRTGPDCRGRLISEADGKFAYRAVVPVPYGIPADGPVSEMLKMLGRHIYRPGHLHVRIEAPGYETLITALYFEGDPYVTNDAVFGVRKSLIVKSELVIDDPELTKARGFADASKAHVYLKQDFVLPTPEEAEEAKRAMEIRVQKIVEEKGRV</sequence>
<dbReference type="Pfam" id="PF04444">
    <property type="entry name" value="Dioxygenase_N"/>
    <property type="match status" value="1"/>
</dbReference>
<dbReference type="SUPFAM" id="SSF49482">
    <property type="entry name" value="Aromatic compound dioxygenase"/>
    <property type="match status" value="1"/>
</dbReference>
<dbReference type="Proteomes" id="UP000521943">
    <property type="component" value="Unassembled WGS sequence"/>
</dbReference>